<dbReference type="AlphaFoldDB" id="A0A1R1Y0Z3"/>
<sequence length="207" mass="23790">MVKNIKIKFQGKDKERKALDLPGPNSRSIRTKVGFEGNDRLVLPPRNNSDTNIHTPNTRSNINPEKNDDINELEALINFSSKNVEYLKSLESYPKDNTSEFYFDAQKPEHNELEESIATNSYEPINMLRLNNDFNSSHLNSPHGKNTSRTQNYLQTDGKPKIQSGIQANRDDFIRNNFLSNNKNKNFETMPAPAYPHFYKDTRGIIS</sequence>
<dbReference type="Proteomes" id="UP000187283">
    <property type="component" value="Unassembled WGS sequence"/>
</dbReference>
<comment type="caution">
    <text evidence="2">The sequence shown here is derived from an EMBL/GenBank/DDBJ whole genome shotgun (WGS) entry which is preliminary data.</text>
</comment>
<reference evidence="2 3" key="1">
    <citation type="submission" date="2017-01" db="EMBL/GenBank/DDBJ databases">
        <authorList>
            <person name="Mah S.A."/>
            <person name="Swanson W.J."/>
            <person name="Moy G.W."/>
            <person name="Vacquier V.D."/>
        </authorList>
    </citation>
    <scope>NUCLEOTIDE SEQUENCE [LARGE SCALE GENOMIC DNA]</scope>
    <source>
        <strain evidence="2 3">GSMNP</strain>
    </source>
</reference>
<gene>
    <name evidence="2" type="ORF">AYI70_g4020</name>
</gene>
<feature type="compositionally biased region" description="Polar residues" evidence="1">
    <location>
        <begin position="46"/>
        <end position="64"/>
    </location>
</feature>
<dbReference type="OrthoDB" id="10392707at2759"/>
<name>A0A1R1Y0Z3_9FUNG</name>
<evidence type="ECO:0000256" key="1">
    <source>
        <dbReference type="SAM" id="MobiDB-lite"/>
    </source>
</evidence>
<accession>A0A1R1Y0Z3</accession>
<feature type="region of interest" description="Disordered" evidence="1">
    <location>
        <begin position="138"/>
        <end position="165"/>
    </location>
</feature>
<feature type="compositionally biased region" description="Polar residues" evidence="1">
    <location>
        <begin position="138"/>
        <end position="155"/>
    </location>
</feature>
<protein>
    <submittedName>
        <fullName evidence="2">Uncharacterized protein</fullName>
    </submittedName>
</protein>
<dbReference type="EMBL" id="LSSN01001208">
    <property type="protein sequence ID" value="OMJ20573.1"/>
    <property type="molecule type" value="Genomic_DNA"/>
</dbReference>
<feature type="region of interest" description="Disordered" evidence="1">
    <location>
        <begin position="44"/>
        <end position="67"/>
    </location>
</feature>
<evidence type="ECO:0000313" key="3">
    <source>
        <dbReference type="Proteomes" id="UP000187283"/>
    </source>
</evidence>
<organism evidence="2 3">
    <name type="scientific">Smittium culicis</name>
    <dbReference type="NCBI Taxonomy" id="133412"/>
    <lineage>
        <taxon>Eukaryota</taxon>
        <taxon>Fungi</taxon>
        <taxon>Fungi incertae sedis</taxon>
        <taxon>Zoopagomycota</taxon>
        <taxon>Kickxellomycotina</taxon>
        <taxon>Harpellomycetes</taxon>
        <taxon>Harpellales</taxon>
        <taxon>Legeriomycetaceae</taxon>
        <taxon>Smittium</taxon>
    </lineage>
</organism>
<proteinExistence type="predicted"/>
<evidence type="ECO:0000313" key="2">
    <source>
        <dbReference type="EMBL" id="OMJ20573.1"/>
    </source>
</evidence>
<keyword evidence="3" id="KW-1185">Reference proteome</keyword>